<dbReference type="HAMAP" id="MF_00316">
    <property type="entry name" value="MobA"/>
    <property type="match status" value="1"/>
</dbReference>
<evidence type="ECO:0000256" key="5">
    <source>
        <dbReference type="ARBA" id="ARBA00022842"/>
    </source>
</evidence>
<organism evidence="10 11">
    <name type="scientific">Paenibacillus prosopidis</name>
    <dbReference type="NCBI Taxonomy" id="630520"/>
    <lineage>
        <taxon>Bacteria</taxon>
        <taxon>Bacillati</taxon>
        <taxon>Bacillota</taxon>
        <taxon>Bacilli</taxon>
        <taxon>Bacillales</taxon>
        <taxon>Paenibacillaceae</taxon>
        <taxon>Paenibacillus</taxon>
    </lineage>
</organism>
<dbReference type="Proteomes" id="UP000252415">
    <property type="component" value="Unassembled WGS sequence"/>
</dbReference>
<proteinExistence type="inferred from homology"/>
<feature type="binding site" evidence="8">
    <location>
        <begin position="10"/>
        <end position="12"/>
    </location>
    <ligand>
        <name>GTP</name>
        <dbReference type="ChEBI" id="CHEBI:37565"/>
    </ligand>
</feature>
<keyword evidence="7 8" id="KW-0501">Molybdenum cofactor biosynthesis</keyword>
<dbReference type="RefSeq" id="WP_114381631.1">
    <property type="nucleotide sequence ID" value="NZ_QPJD01000011.1"/>
</dbReference>
<evidence type="ECO:0000256" key="2">
    <source>
        <dbReference type="ARBA" id="ARBA00022679"/>
    </source>
</evidence>
<evidence type="ECO:0000256" key="6">
    <source>
        <dbReference type="ARBA" id="ARBA00023134"/>
    </source>
</evidence>
<evidence type="ECO:0000256" key="1">
    <source>
        <dbReference type="ARBA" id="ARBA00022490"/>
    </source>
</evidence>
<evidence type="ECO:0000256" key="4">
    <source>
        <dbReference type="ARBA" id="ARBA00022741"/>
    </source>
</evidence>
<name>A0A368VSI9_9BACL</name>
<keyword evidence="10" id="KW-0548">Nucleotidyltransferase</keyword>
<protein>
    <recommendedName>
        <fullName evidence="8">Probable molybdenum cofactor guanylyltransferase</fullName>
        <shortName evidence="8">MoCo guanylyltransferase</shortName>
        <ecNumber evidence="8">2.7.7.77</ecNumber>
    </recommendedName>
    <alternativeName>
        <fullName evidence="8">GTP:molybdopterin guanylyltransferase</fullName>
    </alternativeName>
    <alternativeName>
        <fullName evidence="8">Mo-MPT guanylyltransferase</fullName>
    </alternativeName>
    <alternativeName>
        <fullName evidence="8">Molybdopterin guanylyltransferase</fullName>
    </alternativeName>
    <alternativeName>
        <fullName evidence="8">Molybdopterin-guanine dinucleotide synthase</fullName>
        <shortName evidence="8">MGD synthase</shortName>
    </alternativeName>
</protein>
<keyword evidence="1 8" id="KW-0963">Cytoplasm</keyword>
<evidence type="ECO:0000313" key="11">
    <source>
        <dbReference type="Proteomes" id="UP000252415"/>
    </source>
</evidence>
<accession>A0A368VSI9</accession>
<comment type="catalytic activity">
    <reaction evidence="8">
        <text>Mo-molybdopterin + GTP + H(+) = Mo-molybdopterin guanine dinucleotide + diphosphate</text>
        <dbReference type="Rhea" id="RHEA:34243"/>
        <dbReference type="ChEBI" id="CHEBI:15378"/>
        <dbReference type="ChEBI" id="CHEBI:33019"/>
        <dbReference type="ChEBI" id="CHEBI:37565"/>
        <dbReference type="ChEBI" id="CHEBI:71302"/>
        <dbReference type="ChEBI" id="CHEBI:71310"/>
        <dbReference type="EC" id="2.7.7.77"/>
    </reaction>
</comment>
<dbReference type="OrthoDB" id="9788394at2"/>
<evidence type="ECO:0000259" key="9">
    <source>
        <dbReference type="Pfam" id="PF12804"/>
    </source>
</evidence>
<dbReference type="CDD" id="cd02503">
    <property type="entry name" value="MobA"/>
    <property type="match status" value="1"/>
</dbReference>
<evidence type="ECO:0000256" key="3">
    <source>
        <dbReference type="ARBA" id="ARBA00022723"/>
    </source>
</evidence>
<comment type="similarity">
    <text evidence="8">Belongs to the MobA family.</text>
</comment>
<feature type="binding site" evidence="8">
    <location>
        <position position="105"/>
    </location>
    <ligand>
        <name>Mg(2+)</name>
        <dbReference type="ChEBI" id="CHEBI:18420"/>
    </ligand>
</feature>
<dbReference type="InterPro" id="IPR025877">
    <property type="entry name" value="MobA-like_NTP_Trfase"/>
</dbReference>
<dbReference type="PANTHER" id="PTHR19136">
    <property type="entry name" value="MOLYBDENUM COFACTOR GUANYLYLTRANSFERASE"/>
    <property type="match status" value="1"/>
</dbReference>
<keyword evidence="5 8" id="KW-0460">Magnesium</keyword>
<comment type="subcellular location">
    <subcellularLocation>
        <location evidence="8">Cytoplasm</location>
    </subcellularLocation>
</comment>
<dbReference type="GO" id="GO:0046872">
    <property type="term" value="F:metal ion binding"/>
    <property type="evidence" value="ECO:0007669"/>
    <property type="project" value="UniProtKB-KW"/>
</dbReference>
<feature type="binding site" evidence="8">
    <location>
        <position position="76"/>
    </location>
    <ligand>
        <name>GTP</name>
        <dbReference type="ChEBI" id="CHEBI:37565"/>
    </ligand>
</feature>
<comment type="caution">
    <text evidence="8">Lacks conserved residue(s) required for the propagation of feature annotation.</text>
</comment>
<dbReference type="InterPro" id="IPR013482">
    <property type="entry name" value="Molybde_CF_guanTrfase"/>
</dbReference>
<feature type="binding site" evidence="8">
    <location>
        <position position="105"/>
    </location>
    <ligand>
        <name>GTP</name>
        <dbReference type="ChEBI" id="CHEBI:37565"/>
    </ligand>
</feature>
<dbReference type="EMBL" id="QPJD01000011">
    <property type="protein sequence ID" value="RCW44927.1"/>
    <property type="molecule type" value="Genomic_DNA"/>
</dbReference>
<dbReference type="InterPro" id="IPR029044">
    <property type="entry name" value="Nucleotide-diphossugar_trans"/>
</dbReference>
<evidence type="ECO:0000256" key="8">
    <source>
        <dbReference type="HAMAP-Rule" id="MF_00316"/>
    </source>
</evidence>
<dbReference type="Pfam" id="PF12804">
    <property type="entry name" value="NTP_transf_3"/>
    <property type="match status" value="1"/>
</dbReference>
<feature type="domain" description="MobA-like NTP transferase" evidence="9">
    <location>
        <begin position="7"/>
        <end position="165"/>
    </location>
</feature>
<feature type="binding site" evidence="8">
    <location>
        <position position="22"/>
    </location>
    <ligand>
        <name>GTP</name>
        <dbReference type="ChEBI" id="CHEBI:37565"/>
    </ligand>
</feature>
<dbReference type="GO" id="GO:0005525">
    <property type="term" value="F:GTP binding"/>
    <property type="evidence" value="ECO:0007669"/>
    <property type="project" value="UniProtKB-UniRule"/>
</dbReference>
<evidence type="ECO:0000313" key="10">
    <source>
        <dbReference type="EMBL" id="RCW44927.1"/>
    </source>
</evidence>
<dbReference type="PANTHER" id="PTHR19136:SF81">
    <property type="entry name" value="MOLYBDENUM COFACTOR GUANYLYLTRANSFERASE"/>
    <property type="match status" value="1"/>
</dbReference>
<keyword evidence="11" id="KW-1185">Reference proteome</keyword>
<comment type="caution">
    <text evidence="10">The sequence shown here is derived from an EMBL/GenBank/DDBJ whole genome shotgun (WGS) entry which is preliminary data.</text>
</comment>
<comment type="domain">
    <text evidence="8">The N-terminal domain determines nucleotide recognition and specific binding, while the C-terminal domain determines the specific binding to the target protein.</text>
</comment>
<keyword evidence="6 8" id="KW-0342">GTP-binding</keyword>
<keyword evidence="2 8" id="KW-0808">Transferase</keyword>
<dbReference type="AlphaFoldDB" id="A0A368VSI9"/>
<dbReference type="GO" id="GO:0061603">
    <property type="term" value="F:molybdenum cofactor guanylyltransferase activity"/>
    <property type="evidence" value="ECO:0007669"/>
    <property type="project" value="UniProtKB-EC"/>
</dbReference>
<keyword evidence="4 8" id="KW-0547">Nucleotide-binding</keyword>
<sequence>MQQAIHALILAGGQSTRMGTDKALLLIEGKPLLYRLASQTAAFAQTVTIAIGSPQRESLYREALGDLAPQVNFVADQFPGCGPLSGLHAGLSVIADGYVFVIACDMPQVSAPLLKQLLSKIDSGADVIHTADQPFHALYQARIAAQVQAALEAKDYRLMGLLNRLHTIELAPLEGNRSDVFTNLNTPEDYNKYTAE</sequence>
<evidence type="ECO:0000256" key="7">
    <source>
        <dbReference type="ARBA" id="ARBA00023150"/>
    </source>
</evidence>
<dbReference type="GO" id="GO:0005737">
    <property type="term" value="C:cytoplasm"/>
    <property type="evidence" value="ECO:0007669"/>
    <property type="project" value="UniProtKB-SubCell"/>
</dbReference>
<dbReference type="SUPFAM" id="SSF53448">
    <property type="entry name" value="Nucleotide-diphospho-sugar transferases"/>
    <property type="match status" value="1"/>
</dbReference>
<comment type="function">
    <text evidence="8">Transfers a GMP moiety from GTP to Mo-molybdopterin (Mo-MPT) cofactor (Moco or molybdenum cofactor) to form Mo-molybdopterin guanine dinucleotide (Mo-MGD) cofactor.</text>
</comment>
<comment type="cofactor">
    <cofactor evidence="8">
        <name>Mg(2+)</name>
        <dbReference type="ChEBI" id="CHEBI:18420"/>
    </cofactor>
</comment>
<reference evidence="10 11" key="1">
    <citation type="submission" date="2018-07" db="EMBL/GenBank/DDBJ databases">
        <title>Genomic Encyclopedia of Type Strains, Phase III (KMG-III): the genomes of soil and plant-associated and newly described type strains.</title>
        <authorList>
            <person name="Whitman W."/>
        </authorList>
    </citation>
    <scope>NUCLEOTIDE SEQUENCE [LARGE SCALE GENOMIC DNA]</scope>
    <source>
        <strain evidence="10 11">CECT 7506</strain>
    </source>
</reference>
<dbReference type="EC" id="2.7.7.77" evidence="8"/>
<gene>
    <name evidence="8" type="primary">mobA</name>
    <name evidence="10" type="ORF">DFP97_111154</name>
</gene>
<dbReference type="GO" id="GO:0006777">
    <property type="term" value="P:Mo-molybdopterin cofactor biosynthetic process"/>
    <property type="evidence" value="ECO:0007669"/>
    <property type="project" value="UniProtKB-KW"/>
</dbReference>
<keyword evidence="3 8" id="KW-0479">Metal-binding</keyword>
<dbReference type="Gene3D" id="3.90.550.10">
    <property type="entry name" value="Spore Coat Polysaccharide Biosynthesis Protein SpsA, Chain A"/>
    <property type="match status" value="1"/>
</dbReference>